<evidence type="ECO:0000256" key="9">
    <source>
        <dbReference type="ARBA" id="ARBA00023136"/>
    </source>
</evidence>
<evidence type="ECO:0000259" key="12">
    <source>
        <dbReference type="Pfam" id="PF01699"/>
    </source>
</evidence>
<comment type="function">
    <text evidence="10">Has a role in promoting intracellular calcium ion sequestration via the exchange of calcium ions for hydrogen ions across the vacuolar membrane. Involved also in manganese ion homeostasis via its uptake into the vacuole.</text>
</comment>
<feature type="compositionally biased region" description="Basic and acidic residues" evidence="11">
    <location>
        <begin position="1"/>
        <end position="11"/>
    </location>
</feature>
<keyword evidence="7 10" id="KW-1133">Transmembrane helix</keyword>
<keyword evidence="9 10" id="KW-0472">Membrane</keyword>
<feature type="transmembrane region" description="Helical" evidence="10">
    <location>
        <begin position="379"/>
        <end position="398"/>
    </location>
</feature>
<dbReference type="InterPro" id="IPR044880">
    <property type="entry name" value="NCX_ion-bd_dom_sf"/>
</dbReference>
<dbReference type="InParanoid" id="A0A1D2V9Y8"/>
<feature type="transmembrane region" description="Helical" evidence="10">
    <location>
        <begin position="282"/>
        <end position="302"/>
    </location>
</feature>
<dbReference type="GO" id="GO:0015369">
    <property type="term" value="F:calcium:proton antiporter activity"/>
    <property type="evidence" value="ECO:0007669"/>
    <property type="project" value="UniProtKB-UniRule"/>
</dbReference>
<evidence type="ECO:0000256" key="8">
    <source>
        <dbReference type="ARBA" id="ARBA00023065"/>
    </source>
</evidence>
<gene>
    <name evidence="13" type="ORF">ASCRUDRAFT_39295</name>
</gene>
<feature type="transmembrane region" description="Helical" evidence="10">
    <location>
        <begin position="418"/>
        <end position="440"/>
    </location>
</feature>
<feature type="transmembrane region" description="Helical" evidence="10">
    <location>
        <begin position="480"/>
        <end position="501"/>
    </location>
</feature>
<comment type="subcellular location">
    <subcellularLocation>
        <location evidence="1">Endomembrane system</location>
        <topology evidence="1">Multi-pass membrane protein</topology>
    </subcellularLocation>
    <subcellularLocation>
        <location evidence="10">Vacuole membrane</location>
    </subcellularLocation>
</comment>
<dbReference type="InterPro" id="IPR004837">
    <property type="entry name" value="NaCa_Exmemb"/>
</dbReference>
<feature type="transmembrane region" description="Helical" evidence="10">
    <location>
        <begin position="250"/>
        <end position="270"/>
    </location>
</feature>
<evidence type="ECO:0000256" key="3">
    <source>
        <dbReference type="ARBA" id="ARBA00022448"/>
    </source>
</evidence>
<feature type="transmembrane region" description="Helical" evidence="10">
    <location>
        <begin position="508"/>
        <end position="529"/>
    </location>
</feature>
<dbReference type="EMBL" id="KV454492">
    <property type="protein sequence ID" value="ODV58476.1"/>
    <property type="molecule type" value="Genomic_DNA"/>
</dbReference>
<evidence type="ECO:0000256" key="1">
    <source>
        <dbReference type="ARBA" id="ARBA00004127"/>
    </source>
</evidence>
<feature type="transmembrane region" description="Helical" evidence="10">
    <location>
        <begin position="120"/>
        <end position="137"/>
    </location>
</feature>
<sequence length="530" mass="58821">MEKPSPSHHDSASNIDDFNHPPSNLLFDPKSPAGQLKYSDINEISSIVAEDEIGASKISKANYASSNVLSCVTSITYTPSEIDRIVEKLISRHFSTASINVVDPRENRVTILKKLKNKTISGFSFSSIPPISYFLVFSRFIKKKAGEDNYCCKILKFLGWPLVLYPFIIVGIIVGANHKTVDPTLVFVFNILAILPLSINISSATEALANLTNSTIGALINVTFGNSIELIFAIIALTKGELLVVQCSMTGSYLVNAQLILGGAICAGSIHFKELKFDNLMAYFNIIFIAFNGFIFRLVYYFNFSMKENGNKDPSSISDYSNPSLTILKISRAISVLKIILYIIYLVLPIMYKKFLHSDVENEKTSKYRIINLFTKHRVFFLYALFLLANTIIVAFNSEYILDSMDAFSESSGLSKDFISLIIIPIICNSAEHVSSIVVAYKGKMNLAVNIAVGSAVQIDYFISPFLVLIASATVSDYSFLYEGLIMECYFAACLLTCFVIMLGKGYFIAGVLSLFVYTVVGILIYYMVF</sequence>
<accession>A0A1D2V9Y8</accession>
<keyword evidence="10" id="KW-0050">Antiport</keyword>
<feature type="transmembrane region" description="Helical" evidence="10">
    <location>
        <begin position="216"/>
        <end position="238"/>
    </location>
</feature>
<keyword evidence="14" id="KW-1185">Reference proteome</keyword>
<dbReference type="GO" id="GO:0005774">
    <property type="term" value="C:vacuolar membrane"/>
    <property type="evidence" value="ECO:0007669"/>
    <property type="project" value="UniProtKB-SubCell"/>
</dbReference>
<dbReference type="GO" id="GO:0006874">
    <property type="term" value="P:intracellular calcium ion homeostasis"/>
    <property type="evidence" value="ECO:0007669"/>
    <property type="project" value="TreeGrafter"/>
</dbReference>
<keyword evidence="5 10" id="KW-0812">Transmembrane</keyword>
<keyword evidence="10" id="KW-0926">Vacuole</keyword>
<feature type="transmembrane region" description="Helical" evidence="10">
    <location>
        <begin position="184"/>
        <end position="204"/>
    </location>
</feature>
<keyword evidence="3 10" id="KW-0813">Transport</keyword>
<proteinExistence type="inferred from homology"/>
<dbReference type="PANTHER" id="PTHR31503:SF22">
    <property type="entry name" value="VACUOLAR CALCIUM ION TRANSPORTER"/>
    <property type="match status" value="1"/>
</dbReference>
<feature type="transmembrane region" description="Helical" evidence="10">
    <location>
        <begin position="330"/>
        <end position="348"/>
    </location>
</feature>
<evidence type="ECO:0000256" key="10">
    <source>
        <dbReference type="RuleBase" id="RU365028"/>
    </source>
</evidence>
<dbReference type="PANTHER" id="PTHR31503">
    <property type="entry name" value="VACUOLAR CALCIUM ION TRANSPORTER"/>
    <property type="match status" value="1"/>
</dbReference>
<dbReference type="Proteomes" id="UP000095038">
    <property type="component" value="Unassembled WGS sequence"/>
</dbReference>
<dbReference type="STRING" id="1344418.A0A1D2V9Y8"/>
<feature type="transmembrane region" description="Helical" evidence="10">
    <location>
        <begin position="447"/>
        <end position="474"/>
    </location>
</feature>
<keyword evidence="8 10" id="KW-0406">Ion transport</keyword>
<comment type="caution">
    <text evidence="10">Lacks conserved residue(s) required for the propagation of feature annotation.</text>
</comment>
<keyword evidence="4 10" id="KW-0109">Calcium transport</keyword>
<evidence type="ECO:0000256" key="6">
    <source>
        <dbReference type="ARBA" id="ARBA00022837"/>
    </source>
</evidence>
<dbReference type="OrthoDB" id="1699231at2759"/>
<feature type="domain" description="Sodium/calcium exchanger membrane region" evidence="12">
    <location>
        <begin position="184"/>
        <end position="350"/>
    </location>
</feature>
<evidence type="ECO:0000313" key="14">
    <source>
        <dbReference type="Proteomes" id="UP000095038"/>
    </source>
</evidence>
<evidence type="ECO:0000256" key="4">
    <source>
        <dbReference type="ARBA" id="ARBA00022568"/>
    </source>
</evidence>
<dbReference type="NCBIfam" id="TIGR00378">
    <property type="entry name" value="cax"/>
    <property type="match status" value="1"/>
</dbReference>
<dbReference type="Pfam" id="PF01699">
    <property type="entry name" value="Na_Ca_ex"/>
    <property type="match status" value="2"/>
</dbReference>
<dbReference type="GeneID" id="30964566"/>
<evidence type="ECO:0000256" key="7">
    <source>
        <dbReference type="ARBA" id="ARBA00022989"/>
    </source>
</evidence>
<dbReference type="Gene3D" id="1.20.1420.30">
    <property type="entry name" value="NCX, central ion-binding region"/>
    <property type="match status" value="1"/>
</dbReference>
<dbReference type="InterPro" id="IPR004713">
    <property type="entry name" value="CaH_exchang"/>
</dbReference>
<evidence type="ECO:0000256" key="5">
    <source>
        <dbReference type="ARBA" id="ARBA00022692"/>
    </source>
</evidence>
<keyword evidence="6 10" id="KW-0106">Calcium</keyword>
<dbReference type="AlphaFoldDB" id="A0A1D2V9Y8"/>
<comment type="similarity">
    <text evidence="2 10">Belongs to the Ca(2+):cation antiporter (CaCA) (TC 2.A.19) family.</text>
</comment>
<reference evidence="14" key="1">
    <citation type="submission" date="2016-05" db="EMBL/GenBank/DDBJ databases">
        <title>Comparative genomics of biotechnologically important yeasts.</title>
        <authorList>
            <consortium name="DOE Joint Genome Institute"/>
            <person name="Riley R."/>
            <person name="Haridas S."/>
            <person name="Wolfe K.H."/>
            <person name="Lopes M.R."/>
            <person name="Hittinger C.T."/>
            <person name="Goker M."/>
            <person name="Salamov A."/>
            <person name="Wisecaver J."/>
            <person name="Long T.M."/>
            <person name="Aerts A.L."/>
            <person name="Barry K."/>
            <person name="Choi C."/>
            <person name="Clum A."/>
            <person name="Coughlan A.Y."/>
            <person name="Deshpande S."/>
            <person name="Douglass A.P."/>
            <person name="Hanson S.J."/>
            <person name="Klenk H.-P."/>
            <person name="Labutti K."/>
            <person name="Lapidus A."/>
            <person name="Lindquist E."/>
            <person name="Lipzen A."/>
            <person name="Meier-Kolthoff J.P."/>
            <person name="Ohm R.A."/>
            <person name="Otillar R.P."/>
            <person name="Pangilinan J."/>
            <person name="Peng Y."/>
            <person name="Rokas A."/>
            <person name="Rosa C.A."/>
            <person name="Scheuner C."/>
            <person name="Sibirny A.A."/>
            <person name="Slot J.C."/>
            <person name="Stielow J.B."/>
            <person name="Sun H."/>
            <person name="Kurtzman C.P."/>
            <person name="Blackwell M."/>
            <person name="Grigoriev I.V."/>
            <person name="Jeffries T.W."/>
        </authorList>
    </citation>
    <scope>NUCLEOTIDE SEQUENCE [LARGE SCALE GENOMIC DNA]</scope>
    <source>
        <strain evidence="14">DSM 1968</strain>
    </source>
</reference>
<name>A0A1D2V9Y8_9ASCO</name>
<evidence type="ECO:0000256" key="2">
    <source>
        <dbReference type="ARBA" id="ARBA00008170"/>
    </source>
</evidence>
<dbReference type="GO" id="GO:0012505">
    <property type="term" value="C:endomembrane system"/>
    <property type="evidence" value="ECO:0007669"/>
    <property type="project" value="UniProtKB-SubCell"/>
</dbReference>
<dbReference type="RefSeq" id="XP_020044783.1">
    <property type="nucleotide sequence ID" value="XM_020190930.1"/>
</dbReference>
<evidence type="ECO:0000256" key="11">
    <source>
        <dbReference type="SAM" id="MobiDB-lite"/>
    </source>
</evidence>
<feature type="region of interest" description="Disordered" evidence="11">
    <location>
        <begin position="1"/>
        <end position="26"/>
    </location>
</feature>
<organism evidence="13 14">
    <name type="scientific">Ascoidea rubescens DSM 1968</name>
    <dbReference type="NCBI Taxonomy" id="1344418"/>
    <lineage>
        <taxon>Eukaryota</taxon>
        <taxon>Fungi</taxon>
        <taxon>Dikarya</taxon>
        <taxon>Ascomycota</taxon>
        <taxon>Saccharomycotina</taxon>
        <taxon>Saccharomycetes</taxon>
        <taxon>Ascoideaceae</taxon>
        <taxon>Ascoidea</taxon>
    </lineage>
</organism>
<evidence type="ECO:0000313" key="13">
    <source>
        <dbReference type="EMBL" id="ODV58476.1"/>
    </source>
</evidence>
<feature type="domain" description="Sodium/calcium exchanger membrane region" evidence="12">
    <location>
        <begin position="384"/>
        <end position="521"/>
    </location>
</feature>
<feature type="transmembrane region" description="Helical" evidence="10">
    <location>
        <begin position="157"/>
        <end position="178"/>
    </location>
</feature>
<protein>
    <recommendedName>
        <fullName evidence="10">Vacuolar calcium ion transporter</fullName>
    </recommendedName>
</protein>
<dbReference type="InterPro" id="IPR004798">
    <property type="entry name" value="CAX-like"/>
</dbReference>